<dbReference type="eggNOG" id="KOG1725">
    <property type="taxonomic scope" value="Eukaryota"/>
</dbReference>
<gene>
    <name evidence="5" type="primary">LOC103491378</name>
    <name evidence="3" type="synonym">103491378</name>
</gene>
<dbReference type="PANTHER" id="PTHR12300">
    <property type="entry name" value="HVA22-LIKE PROTEINS"/>
    <property type="match status" value="1"/>
</dbReference>
<dbReference type="InParanoid" id="A0A1S3BM74"/>
<evidence type="ECO:0000256" key="2">
    <source>
        <dbReference type="SAM" id="MobiDB-lite"/>
    </source>
</evidence>
<feature type="transmembrane region" description="Helical" evidence="1">
    <location>
        <begin position="47"/>
        <end position="68"/>
    </location>
</feature>
<evidence type="ECO:0000313" key="3">
    <source>
        <dbReference type="EnsemblPlants" id="MELO3C014461.2.1"/>
    </source>
</evidence>
<organism evidence="4 5">
    <name type="scientific">Cucumis melo</name>
    <name type="common">Muskmelon</name>
    <dbReference type="NCBI Taxonomy" id="3656"/>
    <lineage>
        <taxon>Eukaryota</taxon>
        <taxon>Viridiplantae</taxon>
        <taxon>Streptophyta</taxon>
        <taxon>Embryophyta</taxon>
        <taxon>Tracheophyta</taxon>
        <taxon>Spermatophyta</taxon>
        <taxon>Magnoliopsida</taxon>
        <taxon>eudicotyledons</taxon>
        <taxon>Gunneridae</taxon>
        <taxon>Pentapetalae</taxon>
        <taxon>rosids</taxon>
        <taxon>fabids</taxon>
        <taxon>Cucurbitales</taxon>
        <taxon>Cucurbitaceae</taxon>
        <taxon>Benincaseae</taxon>
        <taxon>Cucumis</taxon>
    </lineage>
</organism>
<dbReference type="Gramene" id="MELO3C014461.2.1">
    <property type="protein sequence ID" value="MELO3C014461.2.1"/>
    <property type="gene ID" value="MELO3C014461.2"/>
</dbReference>
<feature type="compositionally biased region" description="Acidic residues" evidence="2">
    <location>
        <begin position="138"/>
        <end position="158"/>
    </location>
</feature>
<dbReference type="SMR" id="A0A1S3BM74"/>
<dbReference type="RefSeq" id="XP_008449515.1">
    <property type="nucleotide sequence ID" value="XM_008451293.2"/>
</dbReference>
<keyword evidence="4" id="KW-1185">Reference proteome</keyword>
<dbReference type="GeneID" id="103491378"/>
<dbReference type="GO" id="GO:0016020">
    <property type="term" value="C:membrane"/>
    <property type="evidence" value="ECO:0007669"/>
    <property type="project" value="UniProtKB-SubCell"/>
</dbReference>
<dbReference type="KEGG" id="cmo:103491378"/>
<feature type="compositionally biased region" description="Basic and acidic residues" evidence="2">
    <location>
        <begin position="112"/>
        <end position="137"/>
    </location>
</feature>
<evidence type="ECO:0000256" key="1">
    <source>
        <dbReference type="RuleBase" id="RU362006"/>
    </source>
</evidence>
<sequence>MGFFERATVHFLHAAIGSAIVLLYPLYESKLAMEKPSSREHQQWLTYWVLLSLLTLFELYLSTIISWIPLWPYIKLVFCLWLALPSFKGAAYVFENIAMKYIKVEDIEENPERDLEEEKKEKEDMKKKAKEDMKKKDDEDEAVDEDEDDEEDEDEDEAVSTRDEKKVFRAWKLVDDYIEKNGADSLEKIVKAGLQGN</sequence>
<evidence type="ECO:0000313" key="4">
    <source>
        <dbReference type="Proteomes" id="UP001652600"/>
    </source>
</evidence>
<dbReference type="AlphaFoldDB" id="A0A1S3BM74"/>
<evidence type="ECO:0000313" key="5">
    <source>
        <dbReference type="RefSeq" id="XP_008449515.1"/>
    </source>
</evidence>
<feature type="transmembrane region" description="Helical" evidence="1">
    <location>
        <begin position="6"/>
        <end position="27"/>
    </location>
</feature>
<reference evidence="3" key="1">
    <citation type="submission" date="2023-03" db="UniProtKB">
        <authorList>
            <consortium name="EnsemblPlants"/>
        </authorList>
    </citation>
    <scope>IDENTIFICATION</scope>
</reference>
<dbReference type="PANTHER" id="PTHR12300:SF99">
    <property type="entry name" value="HVA22-LIKE PROTEIN F"/>
    <property type="match status" value="1"/>
</dbReference>
<comment type="subcellular location">
    <subcellularLocation>
        <location evidence="1">Membrane</location>
        <topology evidence="1">Multi-pass membrane protein</topology>
    </subcellularLocation>
</comment>
<keyword evidence="1" id="KW-0812">Transmembrane</keyword>
<feature type="region of interest" description="Disordered" evidence="2">
    <location>
        <begin position="112"/>
        <end position="163"/>
    </location>
</feature>
<dbReference type="EnsemblPlants" id="MELO3C014461.2.1">
    <property type="protein sequence ID" value="MELO3C014461.2.1"/>
    <property type="gene ID" value="MELO3C014461.2"/>
</dbReference>
<name>A0A1S3BM74_CUCME</name>
<dbReference type="InterPro" id="IPR004345">
    <property type="entry name" value="TB2_DP1_HVA22"/>
</dbReference>
<dbReference type="OrthoDB" id="10009287at2759"/>
<dbReference type="Proteomes" id="UP001652600">
    <property type="component" value="Chromosome 5"/>
</dbReference>
<protein>
    <recommendedName>
        <fullName evidence="1">HVA22-like protein</fullName>
    </recommendedName>
</protein>
<keyword evidence="1" id="KW-1133">Transmembrane helix</keyword>
<comment type="similarity">
    <text evidence="1">Belongs to the DP1 family.</text>
</comment>
<reference evidence="5" key="2">
    <citation type="submission" date="2025-04" db="UniProtKB">
        <authorList>
            <consortium name="RefSeq"/>
        </authorList>
    </citation>
    <scope>IDENTIFICATION</scope>
</reference>
<accession>A0A1S3BM74</accession>
<proteinExistence type="inferred from homology"/>
<keyword evidence="1" id="KW-0472">Membrane</keyword>
<dbReference type="Pfam" id="PF03134">
    <property type="entry name" value="TB2_DP1_HVA22"/>
    <property type="match status" value="1"/>
</dbReference>